<dbReference type="InterPro" id="IPR000719">
    <property type="entry name" value="Prot_kinase_dom"/>
</dbReference>
<dbReference type="Gene3D" id="1.25.40.10">
    <property type="entry name" value="Tetratricopeptide repeat domain"/>
    <property type="match status" value="1"/>
</dbReference>
<evidence type="ECO:0000259" key="1">
    <source>
        <dbReference type="PROSITE" id="PS50011"/>
    </source>
</evidence>
<proteinExistence type="predicted"/>
<sequence>METELSEPNISDKDTNTVGTKSCSYCNKPFIKELWCEDCINSLEKLAKNNDKMAMFNLAICYKDGEGIEKNLEKAFHWYQKAAEKDHIKAMTNLAICFKNGEGTEKDLEKSFHWCQKSAENGDEEAMNNLSIYYKDGKGTEKNLEKAYYWHRKAAESNKASSKNKSELCNECRLPYSNYQWCQQCNAKRFQQEFSKWTSNNEFIDKFIQETQLIAKDNYEILEWIPYNKLSSINYHDQGGFGEIHKAIWLDGPIYGWNNGIDKWEMSQYPNKNYIMVMSYAKKGNLRKCLSDIVEFKWQEKLQLLKKIILGLKVIHESSLVHGNFHDGNILISDNYNELFINDFGLCKPISDIQDSDNDNEPYGVLPYMAPEILRKNPCTPASEIYSFSMIMWEFTSGNPPFSYEECDAVSICEGKRPKIMENTPKCYTDLMKKCWDEDPSNRPTVRMLENIISQWIDCVNEYYRINDDENNIIIPNIDDQQLKNDMLEYVKANKANG</sequence>
<dbReference type="PANTHER" id="PTHR43628">
    <property type="entry name" value="ACTIVATOR OF C KINASE PROTEIN 1-RELATED"/>
    <property type="match status" value="1"/>
</dbReference>
<dbReference type="GO" id="GO:0004672">
    <property type="term" value="F:protein kinase activity"/>
    <property type="evidence" value="ECO:0007669"/>
    <property type="project" value="InterPro"/>
</dbReference>
<dbReference type="SMART" id="SM00671">
    <property type="entry name" value="SEL1"/>
    <property type="match status" value="3"/>
</dbReference>
<dbReference type="InterPro" id="IPR001245">
    <property type="entry name" value="Ser-Thr/Tyr_kinase_cat_dom"/>
</dbReference>
<dbReference type="InterPro" id="IPR052945">
    <property type="entry name" value="Mitotic_Regulator"/>
</dbReference>
<feature type="domain" description="Protein kinase" evidence="1">
    <location>
        <begin position="130"/>
        <end position="457"/>
    </location>
</feature>
<dbReference type="InterPro" id="IPR006597">
    <property type="entry name" value="Sel1-like"/>
</dbReference>
<dbReference type="AlphaFoldDB" id="A0A015J580"/>
<dbReference type="Pfam" id="PF07714">
    <property type="entry name" value="PK_Tyr_Ser-Thr"/>
    <property type="match status" value="1"/>
</dbReference>
<reference evidence="2 3" key="1">
    <citation type="submission" date="2014-02" db="EMBL/GenBank/DDBJ databases">
        <title>Single nucleus genome sequencing reveals high similarity among nuclei of an endomycorrhizal fungus.</title>
        <authorList>
            <person name="Lin K."/>
            <person name="Geurts R."/>
            <person name="Zhang Z."/>
            <person name="Limpens E."/>
            <person name="Saunders D.G."/>
            <person name="Mu D."/>
            <person name="Pang E."/>
            <person name="Cao H."/>
            <person name="Cha H."/>
            <person name="Lin T."/>
            <person name="Zhou Q."/>
            <person name="Shang Y."/>
            <person name="Li Y."/>
            <person name="Ivanov S."/>
            <person name="Sharma T."/>
            <person name="Velzen R.V."/>
            <person name="Ruijter N.D."/>
            <person name="Aanen D.K."/>
            <person name="Win J."/>
            <person name="Kamoun S."/>
            <person name="Bisseling T."/>
            <person name="Huang S."/>
        </authorList>
    </citation>
    <scope>NUCLEOTIDE SEQUENCE [LARGE SCALE GENOMIC DNA]</scope>
    <source>
        <strain evidence="3">DAOM197198w</strain>
    </source>
</reference>
<accession>A0A015J580</accession>
<dbReference type="Pfam" id="PF08238">
    <property type="entry name" value="Sel1"/>
    <property type="match status" value="3"/>
</dbReference>
<dbReference type="InterPro" id="IPR011990">
    <property type="entry name" value="TPR-like_helical_dom_sf"/>
</dbReference>
<protein>
    <submittedName>
        <fullName evidence="2">Pkh1p</fullName>
    </submittedName>
</protein>
<keyword evidence="3" id="KW-1185">Reference proteome</keyword>
<evidence type="ECO:0000313" key="2">
    <source>
        <dbReference type="EMBL" id="EXX64662.1"/>
    </source>
</evidence>
<dbReference type="InterPro" id="IPR011009">
    <property type="entry name" value="Kinase-like_dom_sf"/>
</dbReference>
<dbReference type="GO" id="GO:0005524">
    <property type="term" value="F:ATP binding"/>
    <property type="evidence" value="ECO:0007669"/>
    <property type="project" value="InterPro"/>
</dbReference>
<dbReference type="Gene3D" id="1.10.510.10">
    <property type="entry name" value="Transferase(Phosphotransferase) domain 1"/>
    <property type="match status" value="1"/>
</dbReference>
<dbReference type="PROSITE" id="PS50011">
    <property type="entry name" value="PROTEIN_KINASE_DOM"/>
    <property type="match status" value="1"/>
</dbReference>
<evidence type="ECO:0000313" key="3">
    <source>
        <dbReference type="Proteomes" id="UP000022910"/>
    </source>
</evidence>
<dbReference type="PANTHER" id="PTHR43628:SF1">
    <property type="entry name" value="CHITIN SYNTHASE REGULATORY FACTOR 2-RELATED"/>
    <property type="match status" value="1"/>
</dbReference>
<dbReference type="SUPFAM" id="SSF81901">
    <property type="entry name" value="HCP-like"/>
    <property type="match status" value="1"/>
</dbReference>
<comment type="caution">
    <text evidence="2">The sequence shown here is derived from an EMBL/GenBank/DDBJ whole genome shotgun (WGS) entry which is preliminary data.</text>
</comment>
<name>A0A015J580_RHIIW</name>
<dbReference type="HOGENOM" id="CLU_000288_97_1_1"/>
<dbReference type="Proteomes" id="UP000022910">
    <property type="component" value="Unassembled WGS sequence"/>
</dbReference>
<gene>
    <name evidence="2" type="ORF">RirG_140630</name>
</gene>
<dbReference type="SUPFAM" id="SSF56112">
    <property type="entry name" value="Protein kinase-like (PK-like)"/>
    <property type="match status" value="1"/>
</dbReference>
<dbReference type="EMBL" id="JEMT01022947">
    <property type="protein sequence ID" value="EXX64662.1"/>
    <property type="molecule type" value="Genomic_DNA"/>
</dbReference>
<organism evidence="2 3">
    <name type="scientific">Rhizophagus irregularis (strain DAOM 197198w)</name>
    <name type="common">Glomus intraradices</name>
    <dbReference type="NCBI Taxonomy" id="1432141"/>
    <lineage>
        <taxon>Eukaryota</taxon>
        <taxon>Fungi</taxon>
        <taxon>Fungi incertae sedis</taxon>
        <taxon>Mucoromycota</taxon>
        <taxon>Glomeromycotina</taxon>
        <taxon>Glomeromycetes</taxon>
        <taxon>Glomerales</taxon>
        <taxon>Glomeraceae</taxon>
        <taxon>Rhizophagus</taxon>
    </lineage>
</organism>